<sequence length="102" mass="10806">MARQACFRFNRFNENKQGCLTASAMAISKIHVLGCLSISLHDAPLDIAADPILGLLRWISAATGLAGFGEPGSIHCSTLPSPAVLGTGCHYCHGSIVLFHTR</sequence>
<reference evidence="1 2" key="1">
    <citation type="journal article" date="2012" name="Genome Biol.">
        <title>Genome and low-iron response of an oceanic diatom adapted to chronic iron limitation.</title>
        <authorList>
            <person name="Lommer M."/>
            <person name="Specht M."/>
            <person name="Roy A.S."/>
            <person name="Kraemer L."/>
            <person name="Andreson R."/>
            <person name="Gutowska M.A."/>
            <person name="Wolf J."/>
            <person name="Bergner S.V."/>
            <person name="Schilhabel M.B."/>
            <person name="Klostermeier U.C."/>
            <person name="Beiko R.G."/>
            <person name="Rosenstiel P."/>
            <person name="Hippler M."/>
            <person name="Laroche J."/>
        </authorList>
    </citation>
    <scope>NUCLEOTIDE SEQUENCE [LARGE SCALE GENOMIC DNA]</scope>
    <source>
        <strain evidence="1 2">CCMP1005</strain>
    </source>
</reference>
<dbReference type="EMBL" id="AGNL01006051">
    <property type="protein sequence ID" value="EJK72306.1"/>
    <property type="molecule type" value="Genomic_DNA"/>
</dbReference>
<comment type="caution">
    <text evidence="1">The sequence shown here is derived from an EMBL/GenBank/DDBJ whole genome shotgun (WGS) entry which is preliminary data.</text>
</comment>
<keyword evidence="2" id="KW-1185">Reference proteome</keyword>
<organism evidence="1 2">
    <name type="scientific">Thalassiosira oceanica</name>
    <name type="common">Marine diatom</name>
    <dbReference type="NCBI Taxonomy" id="159749"/>
    <lineage>
        <taxon>Eukaryota</taxon>
        <taxon>Sar</taxon>
        <taxon>Stramenopiles</taxon>
        <taxon>Ochrophyta</taxon>
        <taxon>Bacillariophyta</taxon>
        <taxon>Coscinodiscophyceae</taxon>
        <taxon>Thalassiosirophycidae</taxon>
        <taxon>Thalassiosirales</taxon>
        <taxon>Thalassiosiraceae</taxon>
        <taxon>Thalassiosira</taxon>
    </lineage>
</organism>
<proteinExistence type="predicted"/>
<gene>
    <name evidence="1" type="ORF">THAOC_06172</name>
</gene>
<accession>K0TFG2</accession>
<dbReference type="AlphaFoldDB" id="K0TFG2"/>
<evidence type="ECO:0000313" key="2">
    <source>
        <dbReference type="Proteomes" id="UP000266841"/>
    </source>
</evidence>
<name>K0TFG2_THAOC</name>
<evidence type="ECO:0000313" key="1">
    <source>
        <dbReference type="EMBL" id="EJK72306.1"/>
    </source>
</evidence>
<dbReference type="Proteomes" id="UP000266841">
    <property type="component" value="Unassembled WGS sequence"/>
</dbReference>
<protein>
    <submittedName>
        <fullName evidence="1">Uncharacterized protein</fullName>
    </submittedName>
</protein>